<dbReference type="Gene3D" id="3.20.20.80">
    <property type="entry name" value="Glycosidases"/>
    <property type="match status" value="1"/>
</dbReference>
<organism evidence="1 2">
    <name type="scientific">Perkinsus chesapeaki</name>
    <name type="common">Clam parasite</name>
    <name type="synonym">Perkinsus andrewsi</name>
    <dbReference type="NCBI Taxonomy" id="330153"/>
    <lineage>
        <taxon>Eukaryota</taxon>
        <taxon>Sar</taxon>
        <taxon>Alveolata</taxon>
        <taxon>Perkinsozoa</taxon>
        <taxon>Perkinsea</taxon>
        <taxon>Perkinsida</taxon>
        <taxon>Perkinsidae</taxon>
        <taxon>Perkinsus</taxon>
    </lineage>
</organism>
<gene>
    <name evidence="1" type="ORF">FOL47_010893</name>
</gene>
<feature type="non-terminal residue" evidence="1">
    <location>
        <position position="424"/>
    </location>
</feature>
<evidence type="ECO:0000313" key="2">
    <source>
        <dbReference type="Proteomes" id="UP000591131"/>
    </source>
</evidence>
<evidence type="ECO:0000313" key="1">
    <source>
        <dbReference type="EMBL" id="KAF4652723.1"/>
    </source>
</evidence>
<name>A0A7J6KZD5_PERCH</name>
<sequence length="424" mass="48550">AAVHWYTFDQYDSLKEYNQKYLKSYSLISTEATNSDPIMELHYKTDWDRAVHYAHGTIVDFVYGGSSAFVDWAMTGDNYLITVKDSETFVYIPSNSQLNTPYYVFGQITKYFKPGYHLLTSLDIPDPGRLPDGIFPAGMEAMAAISPDRTEIVLAILCDDRRESNATISEFLVELDLGGGYYSSIALKNIEERSQFEKLYLPKPWCETRWLSRYMVMRSLRLGLEAVIEFLSTNMARRYSQEAERANKALDDLVEDVDSEPAREFTKFMRQRLRKREPAMAAAQEVQVHDFGAWLINSDSEAAGFPKPGGVFSKKLTTRAARNHWEIHSRHYECTEAEFVEAFERTNRRLAKAAHERNIYDEREAIKAGQKGHPMASSSGDDDFVYDDVLFEGGMEQENSSDGEEEYVLMLKSYSLVSEESDDE</sequence>
<accession>A0A7J6KZD5</accession>
<proteinExistence type="predicted"/>
<dbReference type="OrthoDB" id="2160638at2759"/>
<reference evidence="1 2" key="1">
    <citation type="submission" date="2020-04" db="EMBL/GenBank/DDBJ databases">
        <title>Perkinsus chesapeaki whole genome sequence.</title>
        <authorList>
            <person name="Bogema D.R."/>
        </authorList>
    </citation>
    <scope>NUCLEOTIDE SEQUENCE [LARGE SCALE GENOMIC DNA]</scope>
    <source>
        <strain evidence="1">ATCC PRA-425</strain>
    </source>
</reference>
<comment type="caution">
    <text evidence="1">The sequence shown here is derived from an EMBL/GenBank/DDBJ whole genome shotgun (WGS) entry which is preliminary data.</text>
</comment>
<protein>
    <submittedName>
        <fullName evidence="1">Uncharacterized protein</fullName>
    </submittedName>
</protein>
<dbReference type="AlphaFoldDB" id="A0A7J6KZD5"/>
<dbReference type="EMBL" id="JAAPAO010000891">
    <property type="protein sequence ID" value="KAF4652723.1"/>
    <property type="molecule type" value="Genomic_DNA"/>
</dbReference>
<keyword evidence="2" id="KW-1185">Reference proteome</keyword>
<dbReference type="Proteomes" id="UP000591131">
    <property type="component" value="Unassembled WGS sequence"/>
</dbReference>